<dbReference type="AlphaFoldDB" id="A0A5J5F2I4"/>
<evidence type="ECO:0000313" key="3">
    <source>
        <dbReference type="Proteomes" id="UP000326924"/>
    </source>
</evidence>
<proteinExistence type="predicted"/>
<comment type="caution">
    <text evidence="2">The sequence shown here is derived from an EMBL/GenBank/DDBJ whole genome shotgun (WGS) entry which is preliminary data.</text>
</comment>
<evidence type="ECO:0000313" key="2">
    <source>
        <dbReference type="EMBL" id="KAA8910156.1"/>
    </source>
</evidence>
<dbReference type="InParanoid" id="A0A5J5F2I4"/>
<gene>
    <name evidence="2" type="ORF">FN846DRAFT_888552</name>
</gene>
<evidence type="ECO:0000256" key="1">
    <source>
        <dbReference type="SAM" id="MobiDB-lite"/>
    </source>
</evidence>
<protein>
    <submittedName>
        <fullName evidence="2">Uncharacterized protein</fullName>
    </submittedName>
</protein>
<organism evidence="2 3">
    <name type="scientific">Sphaerosporella brunnea</name>
    <dbReference type="NCBI Taxonomy" id="1250544"/>
    <lineage>
        <taxon>Eukaryota</taxon>
        <taxon>Fungi</taxon>
        <taxon>Dikarya</taxon>
        <taxon>Ascomycota</taxon>
        <taxon>Pezizomycotina</taxon>
        <taxon>Pezizomycetes</taxon>
        <taxon>Pezizales</taxon>
        <taxon>Pyronemataceae</taxon>
        <taxon>Sphaerosporella</taxon>
    </lineage>
</organism>
<feature type="compositionally biased region" description="Basic and acidic residues" evidence="1">
    <location>
        <begin position="82"/>
        <end position="93"/>
    </location>
</feature>
<name>A0A5J5F2I4_9PEZI</name>
<accession>A0A5J5F2I4</accession>
<keyword evidence="3" id="KW-1185">Reference proteome</keyword>
<feature type="region of interest" description="Disordered" evidence="1">
    <location>
        <begin position="51"/>
        <end position="150"/>
    </location>
</feature>
<reference evidence="2 3" key="1">
    <citation type="submission" date="2019-09" db="EMBL/GenBank/DDBJ databases">
        <title>Draft genome of the ectomycorrhizal ascomycete Sphaerosporella brunnea.</title>
        <authorList>
            <consortium name="DOE Joint Genome Institute"/>
            <person name="Benucci G.M."/>
            <person name="Marozzi G."/>
            <person name="Antonielli L."/>
            <person name="Sanchez S."/>
            <person name="Marco P."/>
            <person name="Wang X."/>
            <person name="Falini L.B."/>
            <person name="Barry K."/>
            <person name="Haridas S."/>
            <person name="Lipzen A."/>
            <person name="Labutti K."/>
            <person name="Grigoriev I.V."/>
            <person name="Murat C."/>
            <person name="Martin F."/>
            <person name="Albertini E."/>
            <person name="Donnini D."/>
            <person name="Bonito G."/>
        </authorList>
    </citation>
    <scope>NUCLEOTIDE SEQUENCE [LARGE SCALE GENOMIC DNA]</scope>
    <source>
        <strain evidence="2 3">Sb_GMNB300</strain>
    </source>
</reference>
<feature type="compositionally biased region" description="Low complexity" evidence="1">
    <location>
        <begin position="67"/>
        <end position="76"/>
    </location>
</feature>
<sequence length="223" mass="23446">MLSDLLPPPLRPPVLDHFSHRENRWAVQRRTADVRKVVARMERQLAGVRPQVAGVSTAKHDASEQIPSQGGQPGQPAVATHHSLEVDKTEPKGPKALAPGDDSAASVKSSVGPGNTGGMNDPAICSANPGAAENMPPDGSDIVSSPSDTREEGLTAAEEMEAVVRVGVVSPDAAIEMLRAVDRLKEDGASAASVRKVYATFLRCIEEGASFPEVETSAERGDE</sequence>
<dbReference type="EMBL" id="VXIS01000049">
    <property type="protein sequence ID" value="KAA8910156.1"/>
    <property type="molecule type" value="Genomic_DNA"/>
</dbReference>
<dbReference type="Proteomes" id="UP000326924">
    <property type="component" value="Unassembled WGS sequence"/>
</dbReference>